<feature type="binding site" evidence="8">
    <location>
        <position position="13"/>
    </location>
    <ligand>
        <name>Mg(2+)</name>
        <dbReference type="ChEBI" id="CHEBI:18420"/>
    </ligand>
</feature>
<dbReference type="InterPro" id="IPR016965">
    <property type="entry name" value="Pase_PHOSPHO-typ"/>
</dbReference>
<dbReference type="Proteomes" id="UP000663879">
    <property type="component" value="Unassembled WGS sequence"/>
</dbReference>
<evidence type="ECO:0000313" key="9">
    <source>
        <dbReference type="EMBL" id="CAF0830196.1"/>
    </source>
</evidence>
<dbReference type="GO" id="GO:0046872">
    <property type="term" value="F:metal ion binding"/>
    <property type="evidence" value="ECO:0007669"/>
    <property type="project" value="UniProtKB-KW"/>
</dbReference>
<dbReference type="Gene3D" id="3.40.50.1000">
    <property type="entry name" value="HAD superfamily/HAD-like"/>
    <property type="match status" value="1"/>
</dbReference>
<evidence type="ECO:0000256" key="1">
    <source>
        <dbReference type="ARBA" id="ARBA00001946"/>
    </source>
</evidence>
<proteinExistence type="inferred from homology"/>
<comment type="cofactor">
    <cofactor evidence="1 8">
        <name>Mg(2+)</name>
        <dbReference type="ChEBI" id="CHEBI:18420"/>
    </cofactor>
</comment>
<dbReference type="PANTHER" id="PTHR20889:SF12">
    <property type="entry name" value="LP01149P"/>
    <property type="match status" value="1"/>
</dbReference>
<dbReference type="PIRSF" id="PIRSF031051">
    <property type="entry name" value="PyrdxlP_Pase_PHOSPHO2"/>
    <property type="match status" value="1"/>
</dbReference>
<dbReference type="InterPro" id="IPR006384">
    <property type="entry name" value="HAD_hydro_PyrdxlP_Pase-like"/>
</dbReference>
<dbReference type="Pfam" id="PF06888">
    <property type="entry name" value="Put_Phosphatase"/>
    <property type="match status" value="1"/>
</dbReference>
<dbReference type="EMBL" id="CAJNOC010001049">
    <property type="protein sequence ID" value="CAF0830196.1"/>
    <property type="molecule type" value="Genomic_DNA"/>
</dbReference>
<dbReference type="OrthoDB" id="10267182at2759"/>
<feature type="binding site" evidence="8">
    <location>
        <position position="11"/>
    </location>
    <ligand>
        <name>Mg(2+)</name>
        <dbReference type="ChEBI" id="CHEBI:18420"/>
    </ligand>
</feature>
<reference evidence="9" key="1">
    <citation type="submission" date="2021-02" db="EMBL/GenBank/DDBJ databases">
        <authorList>
            <person name="Nowell W R."/>
        </authorList>
    </citation>
    <scope>NUCLEOTIDE SEQUENCE</scope>
    <source>
        <strain evidence="9">Ploen Becks lab</strain>
    </source>
</reference>
<dbReference type="SUPFAM" id="SSF56784">
    <property type="entry name" value="HAD-like"/>
    <property type="match status" value="1"/>
</dbReference>
<dbReference type="GO" id="GO:0016791">
    <property type="term" value="F:phosphatase activity"/>
    <property type="evidence" value="ECO:0007669"/>
    <property type="project" value="InterPro"/>
</dbReference>
<dbReference type="PANTHER" id="PTHR20889">
    <property type="entry name" value="PHOSPHATASE, ORPHAN 1, 2"/>
    <property type="match status" value="1"/>
</dbReference>
<feature type="active site" description="Nucleophile" evidence="6">
    <location>
        <position position="11"/>
    </location>
</feature>
<evidence type="ECO:0000256" key="6">
    <source>
        <dbReference type="PIRSR" id="PIRSR031051-1"/>
    </source>
</evidence>
<feature type="active site" description="Proton donor" evidence="6">
    <location>
        <position position="13"/>
    </location>
</feature>
<keyword evidence="5 8" id="KW-0460">Magnesium</keyword>
<evidence type="ECO:0000256" key="5">
    <source>
        <dbReference type="ARBA" id="ARBA00022842"/>
    </source>
</evidence>
<organism evidence="9 10">
    <name type="scientific">Brachionus calyciflorus</name>
    <dbReference type="NCBI Taxonomy" id="104777"/>
    <lineage>
        <taxon>Eukaryota</taxon>
        <taxon>Metazoa</taxon>
        <taxon>Spiralia</taxon>
        <taxon>Gnathifera</taxon>
        <taxon>Rotifera</taxon>
        <taxon>Eurotatoria</taxon>
        <taxon>Monogononta</taxon>
        <taxon>Pseudotrocha</taxon>
        <taxon>Ploima</taxon>
        <taxon>Brachionidae</taxon>
        <taxon>Brachionus</taxon>
    </lineage>
</organism>
<keyword evidence="3 8" id="KW-0479">Metal-binding</keyword>
<dbReference type="InterPro" id="IPR036412">
    <property type="entry name" value="HAD-like_sf"/>
</dbReference>
<evidence type="ECO:0000256" key="7">
    <source>
        <dbReference type="PIRSR" id="PIRSR031051-2"/>
    </source>
</evidence>
<feature type="binding site" evidence="7">
    <location>
        <position position="22"/>
    </location>
    <ligand>
        <name>substrate</name>
    </ligand>
</feature>
<name>A0A813UIY6_9BILA</name>
<dbReference type="InterPro" id="IPR023214">
    <property type="entry name" value="HAD_sf"/>
</dbReference>
<evidence type="ECO:0000256" key="4">
    <source>
        <dbReference type="ARBA" id="ARBA00022801"/>
    </source>
</evidence>
<sequence length="256" mass="30205">MTFEYKLAAFDFDHTIIDVNSDTFIDRILLRINNDSSKKTYEYPREIEDLTKSLNWTHRMNAVFDYMNSKYSIKKHDIIECLHQIEISDPMKNLLRFLHSNSYNLIIISDANSIFIEEILEKNGLFNLFSKIYTNKAHFCDQTECLKVQPFNEEFNLNKELFKCPTQICSSNICKGSVLLRHLEENSNGCDKKLVYVGDGYNDYCPGLRLSEEDFYFVRDRHSLSRLLEKRIDLAKNIKSQVFKWVDGDDILKKFN</sequence>
<feature type="binding site" evidence="7">
    <location>
        <position position="110"/>
    </location>
    <ligand>
        <name>substrate</name>
    </ligand>
</feature>
<evidence type="ECO:0000313" key="10">
    <source>
        <dbReference type="Proteomes" id="UP000663879"/>
    </source>
</evidence>
<gene>
    <name evidence="9" type="ORF">OXX778_LOCUS7923</name>
</gene>
<keyword evidence="4" id="KW-0378">Hydrolase</keyword>
<comment type="caution">
    <text evidence="9">The sequence shown here is derived from an EMBL/GenBank/DDBJ whole genome shotgun (WGS) entry which is preliminary data.</text>
</comment>
<dbReference type="AlphaFoldDB" id="A0A813UIY6"/>
<dbReference type="NCBIfam" id="TIGR01489">
    <property type="entry name" value="DKMTPPase-SF"/>
    <property type="match status" value="1"/>
</dbReference>
<dbReference type="NCBIfam" id="TIGR01488">
    <property type="entry name" value="HAD-SF-IB"/>
    <property type="match status" value="1"/>
</dbReference>
<keyword evidence="10" id="KW-1185">Reference proteome</keyword>
<comment type="similarity">
    <text evidence="2">Belongs to the HAD-like hydrolase superfamily. PHOSPHO family.</text>
</comment>
<evidence type="ECO:0000256" key="8">
    <source>
        <dbReference type="PIRSR" id="PIRSR031051-3"/>
    </source>
</evidence>
<evidence type="ECO:0000256" key="3">
    <source>
        <dbReference type="ARBA" id="ARBA00022723"/>
    </source>
</evidence>
<accession>A0A813UIY6</accession>
<feature type="binding site" evidence="8">
    <location>
        <position position="199"/>
    </location>
    <ligand>
        <name>Mg(2+)</name>
        <dbReference type="ChEBI" id="CHEBI:18420"/>
    </ligand>
</feature>
<protein>
    <submittedName>
        <fullName evidence="9">Uncharacterized protein</fullName>
    </submittedName>
</protein>
<evidence type="ECO:0000256" key="2">
    <source>
        <dbReference type="ARBA" id="ARBA00008541"/>
    </source>
</evidence>